<keyword evidence="7" id="KW-0670">Pyruvate</keyword>
<dbReference type="RefSeq" id="WP_056995902.1">
    <property type="nucleotide sequence ID" value="NZ_AYYR01000001.1"/>
</dbReference>
<evidence type="ECO:0000259" key="5">
    <source>
        <dbReference type="Pfam" id="PF02775"/>
    </source>
</evidence>
<dbReference type="InterPro" id="IPR011766">
    <property type="entry name" value="TPP_enzyme_TPP-bd"/>
</dbReference>
<evidence type="ECO:0000256" key="2">
    <source>
        <dbReference type="ARBA" id="ARBA00023052"/>
    </source>
</evidence>
<dbReference type="InterPro" id="IPR012001">
    <property type="entry name" value="Thiamin_PyroP_enz_TPP-bd_dom"/>
</dbReference>
<name>A0A0R2BJU1_SECCO</name>
<dbReference type="GO" id="GO:0030976">
    <property type="term" value="F:thiamine pyrophosphate binding"/>
    <property type="evidence" value="ECO:0007669"/>
    <property type="project" value="InterPro"/>
</dbReference>
<dbReference type="InterPro" id="IPR012000">
    <property type="entry name" value="Thiamin_PyroP_enz_cen_dom"/>
</dbReference>
<evidence type="ECO:0000256" key="1">
    <source>
        <dbReference type="ARBA" id="ARBA00007812"/>
    </source>
</evidence>
<dbReference type="PATRIC" id="fig|1423733.4.peg.63"/>
<feature type="domain" description="Thiamine pyrophosphate enzyme N-terminal TPP-binding" evidence="6">
    <location>
        <begin position="4"/>
        <end position="118"/>
    </location>
</feature>
<dbReference type="PANTHER" id="PTHR42981">
    <property type="entry name" value="PYRUVATE DEHYDROGENASE [UBIQUINONE]"/>
    <property type="match status" value="1"/>
</dbReference>
<dbReference type="Pfam" id="PF00205">
    <property type="entry name" value="TPP_enzyme_M"/>
    <property type="match status" value="1"/>
</dbReference>
<accession>A0A0R2BJU1</accession>
<reference evidence="7 8" key="1">
    <citation type="journal article" date="2015" name="Genome Announc.">
        <title>Expanding the biotechnology potential of lactobacilli through comparative genomics of 213 strains and associated genera.</title>
        <authorList>
            <person name="Sun Z."/>
            <person name="Harris H.M."/>
            <person name="McCann A."/>
            <person name="Guo C."/>
            <person name="Argimon S."/>
            <person name="Zhang W."/>
            <person name="Yang X."/>
            <person name="Jeffery I.B."/>
            <person name="Cooney J.C."/>
            <person name="Kagawa T.F."/>
            <person name="Liu W."/>
            <person name="Song Y."/>
            <person name="Salvetti E."/>
            <person name="Wrobel A."/>
            <person name="Rasinkangas P."/>
            <person name="Parkhill J."/>
            <person name="Rea M.C."/>
            <person name="O'Sullivan O."/>
            <person name="Ritari J."/>
            <person name="Douillard F.P."/>
            <person name="Paul Ross R."/>
            <person name="Yang R."/>
            <person name="Briner A.E."/>
            <person name="Felis G.E."/>
            <person name="de Vos W.M."/>
            <person name="Barrangou R."/>
            <person name="Klaenhammer T.R."/>
            <person name="Caufield P.W."/>
            <person name="Cui Y."/>
            <person name="Zhang H."/>
            <person name="O'Toole P.W."/>
        </authorList>
    </citation>
    <scope>NUCLEOTIDE SEQUENCE [LARGE SCALE GENOMIC DNA]</scope>
    <source>
        <strain evidence="7 8">DSM 20515</strain>
    </source>
</reference>
<protein>
    <submittedName>
        <fullName evidence="7">Pyruvate oxidase</fullName>
    </submittedName>
</protein>
<dbReference type="InterPro" id="IPR047211">
    <property type="entry name" value="POXB-like"/>
</dbReference>
<dbReference type="InterPro" id="IPR029035">
    <property type="entry name" value="DHS-like_NAD/FAD-binding_dom"/>
</dbReference>
<dbReference type="Gene3D" id="3.40.50.1220">
    <property type="entry name" value="TPP-binding domain"/>
    <property type="match status" value="1"/>
</dbReference>
<dbReference type="Pfam" id="PF02775">
    <property type="entry name" value="TPP_enzyme_C"/>
    <property type="match status" value="1"/>
</dbReference>
<dbReference type="GO" id="GO:0000287">
    <property type="term" value="F:magnesium ion binding"/>
    <property type="evidence" value="ECO:0007669"/>
    <property type="project" value="InterPro"/>
</dbReference>
<evidence type="ECO:0000256" key="3">
    <source>
        <dbReference type="RuleBase" id="RU362132"/>
    </source>
</evidence>
<dbReference type="EMBL" id="AYYR01000001">
    <property type="protein sequence ID" value="KRM78036.1"/>
    <property type="molecule type" value="Genomic_DNA"/>
</dbReference>
<dbReference type="PROSITE" id="PS00187">
    <property type="entry name" value="TPP_ENZYMES"/>
    <property type="match status" value="1"/>
</dbReference>
<gene>
    <name evidence="7" type="ORF">FC82_GL000062</name>
</gene>
<dbReference type="Pfam" id="PF02776">
    <property type="entry name" value="TPP_enzyme_N"/>
    <property type="match status" value="1"/>
</dbReference>
<comment type="caution">
    <text evidence="7">The sequence shown here is derived from an EMBL/GenBank/DDBJ whole genome shotgun (WGS) entry which is preliminary data.</text>
</comment>
<proteinExistence type="inferred from homology"/>
<evidence type="ECO:0000259" key="6">
    <source>
        <dbReference type="Pfam" id="PF02776"/>
    </source>
</evidence>
<dbReference type="InterPro" id="IPR000399">
    <property type="entry name" value="TPP-bd_CS"/>
</dbReference>
<dbReference type="PANTHER" id="PTHR42981:SF2">
    <property type="entry name" value="PYRUVATE DEHYDROGENASE [UBIQUINONE]"/>
    <property type="match status" value="1"/>
</dbReference>
<feature type="domain" description="Thiamine pyrophosphate enzyme TPP-binding" evidence="5">
    <location>
        <begin position="379"/>
        <end position="529"/>
    </location>
</feature>
<dbReference type="SUPFAM" id="SSF52467">
    <property type="entry name" value="DHS-like NAD/FAD-binding domain"/>
    <property type="match status" value="1"/>
</dbReference>
<comment type="similarity">
    <text evidence="1 3">Belongs to the TPP enzyme family.</text>
</comment>
<dbReference type="AlphaFoldDB" id="A0A0R2BJU1"/>
<dbReference type="STRING" id="33960.TY91_08985"/>
<dbReference type="SUPFAM" id="SSF52518">
    <property type="entry name" value="Thiamin diphosphate-binding fold (THDP-binding)"/>
    <property type="match status" value="2"/>
</dbReference>
<organism evidence="7 8">
    <name type="scientific">Secundilactobacillus collinoides DSM 20515 = JCM 1123</name>
    <dbReference type="NCBI Taxonomy" id="1423733"/>
    <lineage>
        <taxon>Bacteria</taxon>
        <taxon>Bacillati</taxon>
        <taxon>Bacillota</taxon>
        <taxon>Bacilli</taxon>
        <taxon>Lactobacillales</taxon>
        <taxon>Lactobacillaceae</taxon>
        <taxon>Secundilactobacillus</taxon>
    </lineage>
</organism>
<evidence type="ECO:0000259" key="4">
    <source>
        <dbReference type="Pfam" id="PF00205"/>
    </source>
</evidence>
<dbReference type="GO" id="GO:0003824">
    <property type="term" value="F:catalytic activity"/>
    <property type="evidence" value="ECO:0007669"/>
    <property type="project" value="InterPro"/>
</dbReference>
<sequence>MTEMKASQALVKELENWGIDHVYGIPADSIIDGFAPEQASVNYIQVRHEEVGALAAAAETKLTGKIGVALASVGPGAVHLLYGMVDAKMDRTPMLLIMSTVATSMINTRFIQDMDENELFASLDTFHEQVSNPQQIPSTIRRAITAAYETQSPSVVIIPDNLASKMIDYTAMPVQHAAKPKASGTSEQVYETINLIKGAQRPVMVVGTGIKDAKAAVVGVSKRFGLPVISSAPASGMVPSNFENFMGSQGRMGTQPAYEVLHAADLVLMVGSSNPFVRFLSKDVTFIQVNERAAGLGREAPATQLILADAGTYLQQLIEAQPDRLQETAFLKASQKSRANWLHYLDARAAERPDGLLTAEGVLKAVGTLADADTIYGLDIGNNTVWSTRMLPFDQNQKMTMSAWFGAMGYAVSAGIAAKIAQPNRRVITVSGDGGFSMIVQDILTQVQYQLPIINVVIENGGFGFIRQEKANSGQTDYALKFKNANWAGVADNMGAIGLRVTDDESLKAAIQKVNDLIAAGNKTPIVIDAIVSDQPPLETGRMAVDPKVDTETDIKAFRDQYNFPADKYPALSTLIDQQ</sequence>
<evidence type="ECO:0000313" key="7">
    <source>
        <dbReference type="EMBL" id="KRM78036.1"/>
    </source>
</evidence>
<evidence type="ECO:0000313" key="8">
    <source>
        <dbReference type="Proteomes" id="UP000051845"/>
    </source>
</evidence>
<dbReference type="InterPro" id="IPR029061">
    <property type="entry name" value="THDP-binding"/>
</dbReference>
<dbReference type="Gene3D" id="3.40.50.970">
    <property type="match status" value="2"/>
</dbReference>
<dbReference type="Proteomes" id="UP000051845">
    <property type="component" value="Unassembled WGS sequence"/>
</dbReference>
<keyword evidence="2 3" id="KW-0786">Thiamine pyrophosphate</keyword>
<feature type="domain" description="Thiamine pyrophosphate enzyme central" evidence="4">
    <location>
        <begin position="192"/>
        <end position="317"/>
    </location>
</feature>